<feature type="region of interest" description="Disordered" evidence="1">
    <location>
        <begin position="51"/>
        <end position="75"/>
    </location>
</feature>
<keyword evidence="2" id="KW-1133">Transmembrane helix</keyword>
<sequence length="294" mass="33924">MGGRLHAEFYSQLENWVKQEQNRLTIGQTVLNKALEECWQSTAEYRIQNSQRTNTASIQITRNSPRRRTHRPNRQPQIRYSRFRLPTIKQRFFAELIDIIIVLVIKIILIYLMDDAENFREFFYSIPQEIVDLIPGYRFANRLVAMPAAYYDALQQGGRFDFDRFHKEVMYGSRYESVTLSDIISSVLWAMFEIYLVSKPVFDFGPGGCSFGKYLLNLRILSCNHRVNLPDAVDINPAANPGVFRAMVRAALKNTGVSIWSSLLQIVLTGDPVWSYDIMAGTVVVQLPELEQPE</sequence>
<evidence type="ECO:0000313" key="4">
    <source>
        <dbReference type="EMBL" id="VUZ57402.1"/>
    </source>
</evidence>
<dbReference type="OrthoDB" id="10061042at2759"/>
<keyword evidence="2" id="KW-0472">Membrane</keyword>
<name>A0A0R3SA19_HYMDI</name>
<dbReference type="WBParaSite" id="HDID_0000115901-mRNA-1">
    <property type="protein sequence ID" value="HDID_0000115901-mRNA-1"/>
    <property type="gene ID" value="HDID_0000115901"/>
</dbReference>
<dbReference type="AlphaFoldDB" id="A0A0R3SA19"/>
<keyword evidence="6" id="KW-1185">Reference proteome</keyword>
<dbReference type="STRING" id="6216.A0A0R3SA19"/>
<protein>
    <submittedName>
        <fullName evidence="7">RDD domain-containing protein</fullName>
    </submittedName>
</protein>
<reference evidence="4 6" key="3">
    <citation type="submission" date="2019-07" db="EMBL/GenBank/DDBJ databases">
        <authorList>
            <person name="Jastrzebski P J."/>
            <person name="Paukszto L."/>
            <person name="Jastrzebski P J."/>
        </authorList>
    </citation>
    <scope>NUCLEOTIDE SEQUENCE [LARGE SCALE GENOMIC DNA]</scope>
    <source>
        <strain evidence="4 6">WMS-il1</strain>
    </source>
</reference>
<accession>A0A0R3SA19</accession>
<keyword evidence="2" id="KW-0812">Transmembrane</keyword>
<evidence type="ECO:0000313" key="3">
    <source>
        <dbReference type="EMBL" id="VDL18621.1"/>
    </source>
</evidence>
<reference evidence="7" key="1">
    <citation type="submission" date="2017-02" db="UniProtKB">
        <authorList>
            <consortium name="WormBaseParasite"/>
        </authorList>
    </citation>
    <scope>IDENTIFICATION</scope>
</reference>
<dbReference type="EMBL" id="UYSG01000199">
    <property type="protein sequence ID" value="VDL18621.1"/>
    <property type="molecule type" value="Genomic_DNA"/>
</dbReference>
<gene>
    <name evidence="3" type="ORF">HDID_LOCUS1160</name>
    <name evidence="4" type="ORF">WMSIL1_LOCUS14822</name>
</gene>
<dbReference type="EMBL" id="CABIJS010000717">
    <property type="protein sequence ID" value="VUZ57402.1"/>
    <property type="molecule type" value="Genomic_DNA"/>
</dbReference>
<dbReference type="PANTHER" id="PTHR13659">
    <property type="entry name" value="AUTOSOMAL HIGHLY CONSERVED PROTEIN"/>
    <property type="match status" value="1"/>
</dbReference>
<evidence type="ECO:0000256" key="2">
    <source>
        <dbReference type="SAM" id="Phobius"/>
    </source>
</evidence>
<feature type="compositionally biased region" description="Basic residues" evidence="1">
    <location>
        <begin position="64"/>
        <end position="73"/>
    </location>
</feature>
<dbReference type="Proteomes" id="UP000274504">
    <property type="component" value="Unassembled WGS sequence"/>
</dbReference>
<dbReference type="Proteomes" id="UP000321570">
    <property type="component" value="Unassembled WGS sequence"/>
</dbReference>
<organism evidence="7">
    <name type="scientific">Hymenolepis diminuta</name>
    <name type="common">Rat tapeworm</name>
    <dbReference type="NCBI Taxonomy" id="6216"/>
    <lineage>
        <taxon>Eukaryota</taxon>
        <taxon>Metazoa</taxon>
        <taxon>Spiralia</taxon>
        <taxon>Lophotrochozoa</taxon>
        <taxon>Platyhelminthes</taxon>
        <taxon>Cestoda</taxon>
        <taxon>Eucestoda</taxon>
        <taxon>Cyclophyllidea</taxon>
        <taxon>Hymenolepididae</taxon>
        <taxon>Hymenolepis</taxon>
    </lineage>
</organism>
<evidence type="ECO:0000313" key="6">
    <source>
        <dbReference type="Proteomes" id="UP000321570"/>
    </source>
</evidence>
<feature type="transmembrane region" description="Helical" evidence="2">
    <location>
        <begin position="92"/>
        <end position="113"/>
    </location>
</feature>
<proteinExistence type="predicted"/>
<evidence type="ECO:0000313" key="7">
    <source>
        <dbReference type="WBParaSite" id="HDID_0000115901-mRNA-1"/>
    </source>
</evidence>
<evidence type="ECO:0000256" key="1">
    <source>
        <dbReference type="SAM" id="MobiDB-lite"/>
    </source>
</evidence>
<reference evidence="3 5" key="2">
    <citation type="submission" date="2018-11" db="EMBL/GenBank/DDBJ databases">
        <authorList>
            <consortium name="Pathogen Informatics"/>
        </authorList>
    </citation>
    <scope>NUCLEOTIDE SEQUENCE [LARGE SCALE GENOMIC DNA]</scope>
</reference>
<dbReference type="PANTHER" id="PTHR13659:SF5">
    <property type="entry name" value="PROTEIN FAM8A1"/>
    <property type="match status" value="1"/>
</dbReference>
<dbReference type="InterPro" id="IPR039871">
    <property type="entry name" value="FAM8A1"/>
</dbReference>
<evidence type="ECO:0000313" key="5">
    <source>
        <dbReference type="Proteomes" id="UP000274504"/>
    </source>
</evidence>
<feature type="compositionally biased region" description="Polar residues" evidence="1">
    <location>
        <begin position="51"/>
        <end position="63"/>
    </location>
</feature>